<keyword evidence="1" id="KW-0472">Membrane</keyword>
<evidence type="ECO:0000313" key="2">
    <source>
        <dbReference type="EMBL" id="OKO96108.1"/>
    </source>
</evidence>
<evidence type="ECO:0000256" key="1">
    <source>
        <dbReference type="SAM" id="Phobius"/>
    </source>
</evidence>
<keyword evidence="1" id="KW-0812">Transmembrane</keyword>
<gene>
    <name evidence="2" type="ORF">BRO54_0525</name>
    <name evidence="3" type="ORF">RA955_06380</name>
</gene>
<dbReference type="Proteomes" id="UP001223761">
    <property type="component" value="Chromosome"/>
</dbReference>
<keyword evidence="5" id="KW-1185">Reference proteome</keyword>
<protein>
    <submittedName>
        <fullName evidence="2">Uncharacterized protein</fullName>
    </submittedName>
</protein>
<keyword evidence="1" id="KW-1133">Transmembrane helix</keyword>
<evidence type="ECO:0000313" key="3">
    <source>
        <dbReference type="EMBL" id="WMJ17677.1"/>
    </source>
</evidence>
<sequence>MTKKRWWGIGVAIVLVGGLLVAGGGIGLSLIPFPGKQDVARPECGKLPSRSEVREALSQHRDLAARLERVGKGVSVKVEAPCGDQADEALIRIVYHTKEERDAVSSILADHSFGVPVELIER</sequence>
<reference evidence="3 5" key="4">
    <citation type="submission" date="2023-08" db="EMBL/GenBank/DDBJ databases">
        <title>Genome sequencing of the thermostable Gram positive bacteria Geobacillus proteiniphilus strain T-6.</title>
        <authorList>
            <person name="Shulami S."/>
            <person name="Shoham Y."/>
        </authorList>
    </citation>
    <scope>NUCLEOTIDE SEQUENCE [LARGE SCALE GENOMIC DNA]</scope>
    <source>
        <strain evidence="3 5">T-6</strain>
    </source>
</reference>
<evidence type="ECO:0000313" key="5">
    <source>
        <dbReference type="Proteomes" id="UP001223761"/>
    </source>
</evidence>
<organism evidence="2 4">
    <name type="scientific">Geobacillus proteiniphilus</name>
    <dbReference type="NCBI Taxonomy" id="860353"/>
    <lineage>
        <taxon>Bacteria</taxon>
        <taxon>Bacillati</taxon>
        <taxon>Bacillota</taxon>
        <taxon>Bacilli</taxon>
        <taxon>Bacillales</taxon>
        <taxon>Anoxybacillaceae</taxon>
        <taxon>Geobacillus</taxon>
    </lineage>
</organism>
<dbReference type="AlphaFoldDB" id="A0A1Q5T7E8"/>
<name>A0A1Q5T7E8_9BACL</name>
<dbReference type="Proteomes" id="UP000186030">
    <property type="component" value="Unassembled WGS sequence"/>
</dbReference>
<reference evidence="2" key="3">
    <citation type="journal article" date="2019" name="Int. J. Syst. Evol. Microbiol.">
        <title>Geobacillus proteiniphilus sp. nov., a thermophilic bacterium isolated from a high-temperature heavy oil reservoir in China.</title>
        <authorList>
            <person name="Semenova E.M."/>
            <person name="Sokolova D.S."/>
            <person name="Grouzdev D.S."/>
            <person name="Poltaraus A.B."/>
            <person name="Vinokurova N.G."/>
            <person name="Tourova T.P."/>
            <person name="Nazina T.N."/>
        </authorList>
    </citation>
    <scope>NUCLEOTIDE SEQUENCE</scope>
    <source>
        <strain evidence="2">1017</strain>
    </source>
</reference>
<dbReference type="EMBL" id="CP133076">
    <property type="protein sequence ID" value="WMJ17677.1"/>
    <property type="molecule type" value="Genomic_DNA"/>
</dbReference>
<reference evidence="4" key="2">
    <citation type="submission" date="2017-01" db="EMBL/GenBank/DDBJ databases">
        <title>Genome sequencing and annotation of Geobacillus sp. 1017, a Hydrocarbon-Oxidizing Thermophilic Bacterium Isolated from a Heavy Oil Reservoir (China).</title>
        <authorList>
            <person name="Kadnikov V.V."/>
            <person name="Mardanov A.V."/>
            <person name="Poltaraus A.B."/>
            <person name="Sokolova D.S."/>
            <person name="Semenova E.M."/>
            <person name="Ravin N.V."/>
            <person name="Tourova T.P."/>
            <person name="Nazina T.N."/>
        </authorList>
    </citation>
    <scope>NUCLEOTIDE SEQUENCE [LARGE SCALE GENOMIC DNA]</scope>
    <source>
        <strain evidence="4">1017</strain>
    </source>
</reference>
<evidence type="ECO:0000313" key="4">
    <source>
        <dbReference type="Proteomes" id="UP000186030"/>
    </source>
</evidence>
<accession>A0A1Q5T7E8</accession>
<dbReference type="EMBL" id="MQMG01000004">
    <property type="protein sequence ID" value="OKO96108.1"/>
    <property type="molecule type" value="Genomic_DNA"/>
</dbReference>
<reference evidence="2 4" key="1">
    <citation type="submission" date="2016-11" db="EMBL/GenBank/DDBJ databases">
        <authorList>
            <person name="Kadnikov V."/>
            <person name="Nazina T."/>
        </authorList>
    </citation>
    <scope>NUCLEOTIDE SEQUENCE [LARGE SCALE GENOMIC DNA]</scope>
    <source>
        <strain evidence="2 4">1017</strain>
    </source>
</reference>
<dbReference type="RefSeq" id="WP_013146110.1">
    <property type="nucleotide sequence ID" value="NZ_CP133076.1"/>
</dbReference>
<proteinExistence type="predicted"/>
<feature type="transmembrane region" description="Helical" evidence="1">
    <location>
        <begin position="6"/>
        <end position="31"/>
    </location>
</feature>